<comment type="function">
    <text evidence="10">Catalyzes the transfer of pyrophosphate from adenosine triphosphate (ATP) to 6-hydroxymethyl-7,8-dihydropterin, an enzymatic step in folate biosynthesis pathway.</text>
</comment>
<dbReference type="GO" id="GO:0046656">
    <property type="term" value="P:folic acid biosynthetic process"/>
    <property type="evidence" value="ECO:0007669"/>
    <property type="project" value="UniProtKB-KW"/>
</dbReference>
<evidence type="ECO:0000256" key="11">
    <source>
        <dbReference type="ARBA" id="ARBA00029766"/>
    </source>
</evidence>
<comment type="similarity">
    <text evidence="2">Belongs to the HPPK family.</text>
</comment>
<dbReference type="InterPro" id="IPR000550">
    <property type="entry name" value="Hppk"/>
</dbReference>
<dbReference type="EC" id="2.7.6.3" evidence="3"/>
<evidence type="ECO:0000256" key="5">
    <source>
        <dbReference type="ARBA" id="ARBA00022679"/>
    </source>
</evidence>
<dbReference type="GO" id="GO:0016301">
    <property type="term" value="F:kinase activity"/>
    <property type="evidence" value="ECO:0007669"/>
    <property type="project" value="UniProtKB-KW"/>
</dbReference>
<evidence type="ECO:0000256" key="6">
    <source>
        <dbReference type="ARBA" id="ARBA00022741"/>
    </source>
</evidence>
<evidence type="ECO:0000313" key="14">
    <source>
        <dbReference type="EMBL" id="QEQ97946.1"/>
    </source>
</evidence>
<name>A0A5P1RFA0_9GAMM</name>
<sequence length="165" mass="18412">MILETAERCFIGLGSNLNNPKQQVERALAALSALPHSHLVAQSSLYRSDPVGPPGQPDYINAVAELETHLLPEQLLDHLQAIEQSHHRVREIHWGPRTLDLDIILFGERHISTDRLSVPHPFATQRNFVLWPLAEVDPALFFPDGRSINDLLVACPLGTLEKISV</sequence>
<dbReference type="Gene3D" id="3.30.70.560">
    <property type="entry name" value="7,8-Dihydro-6-hydroxymethylpterin-pyrophosphokinase HPPK"/>
    <property type="match status" value="1"/>
</dbReference>
<dbReference type="OrthoDB" id="9808041at2"/>
<organism evidence="14 15">
    <name type="scientific">Neptunomonas concharum</name>
    <dbReference type="NCBI Taxonomy" id="1031538"/>
    <lineage>
        <taxon>Bacteria</taxon>
        <taxon>Pseudomonadati</taxon>
        <taxon>Pseudomonadota</taxon>
        <taxon>Gammaproteobacteria</taxon>
        <taxon>Oceanospirillales</taxon>
        <taxon>Oceanospirillaceae</taxon>
        <taxon>Neptunomonas</taxon>
    </lineage>
</organism>
<dbReference type="GO" id="GO:0003848">
    <property type="term" value="F:2-amino-4-hydroxy-6-hydroxymethyldihydropteridine diphosphokinase activity"/>
    <property type="evidence" value="ECO:0007669"/>
    <property type="project" value="UniProtKB-EC"/>
</dbReference>
<dbReference type="PROSITE" id="PS00794">
    <property type="entry name" value="HPPK"/>
    <property type="match status" value="1"/>
</dbReference>
<accession>A0A5P1RFA0</accession>
<gene>
    <name evidence="14" type="primary">folK</name>
    <name evidence="14" type="ORF">F0U83_15170</name>
</gene>
<evidence type="ECO:0000256" key="9">
    <source>
        <dbReference type="ARBA" id="ARBA00022909"/>
    </source>
</evidence>
<keyword evidence="8" id="KW-0067">ATP-binding</keyword>
<dbReference type="Pfam" id="PF01288">
    <property type="entry name" value="HPPK"/>
    <property type="match status" value="1"/>
</dbReference>
<dbReference type="PANTHER" id="PTHR43071:SF1">
    <property type="entry name" value="2-AMINO-4-HYDROXY-6-HYDROXYMETHYLDIHYDROPTERIDINE PYROPHOSPHOKINASE"/>
    <property type="match status" value="1"/>
</dbReference>
<dbReference type="KEGG" id="ncu:F0U83_15170"/>
<evidence type="ECO:0000256" key="8">
    <source>
        <dbReference type="ARBA" id="ARBA00022840"/>
    </source>
</evidence>
<comment type="pathway">
    <text evidence="1">Cofactor biosynthesis; tetrahydrofolate biosynthesis; 2-amino-4-hydroxy-6-hydroxymethyl-7,8-dihydropteridine diphosphate from 7,8-dihydroneopterin triphosphate: step 4/4.</text>
</comment>
<dbReference type="AlphaFoldDB" id="A0A5P1RFA0"/>
<dbReference type="EMBL" id="CP043869">
    <property type="protein sequence ID" value="QEQ97946.1"/>
    <property type="molecule type" value="Genomic_DNA"/>
</dbReference>
<evidence type="ECO:0000259" key="13">
    <source>
        <dbReference type="PROSITE" id="PS00794"/>
    </source>
</evidence>
<dbReference type="GO" id="GO:0046654">
    <property type="term" value="P:tetrahydrofolate biosynthetic process"/>
    <property type="evidence" value="ECO:0007669"/>
    <property type="project" value="UniProtKB-UniPathway"/>
</dbReference>
<dbReference type="InterPro" id="IPR035907">
    <property type="entry name" value="Hppk_sf"/>
</dbReference>
<evidence type="ECO:0000256" key="1">
    <source>
        <dbReference type="ARBA" id="ARBA00005051"/>
    </source>
</evidence>
<evidence type="ECO:0000256" key="3">
    <source>
        <dbReference type="ARBA" id="ARBA00013253"/>
    </source>
</evidence>
<feature type="domain" description="7,8-dihydro-6-hydroxymethylpterin-pyrophosphokinase" evidence="13">
    <location>
        <begin position="93"/>
        <end position="104"/>
    </location>
</feature>
<evidence type="ECO:0000313" key="15">
    <source>
        <dbReference type="Proteomes" id="UP000324760"/>
    </source>
</evidence>
<evidence type="ECO:0000256" key="7">
    <source>
        <dbReference type="ARBA" id="ARBA00022777"/>
    </source>
</evidence>
<keyword evidence="6" id="KW-0547">Nucleotide-binding</keyword>
<evidence type="ECO:0000256" key="4">
    <source>
        <dbReference type="ARBA" id="ARBA00016218"/>
    </source>
</evidence>
<dbReference type="GO" id="GO:0005524">
    <property type="term" value="F:ATP binding"/>
    <property type="evidence" value="ECO:0007669"/>
    <property type="project" value="UniProtKB-KW"/>
</dbReference>
<dbReference type="NCBIfam" id="TIGR01498">
    <property type="entry name" value="folK"/>
    <property type="match status" value="1"/>
</dbReference>
<protein>
    <recommendedName>
        <fullName evidence="4">2-amino-4-hydroxy-6-hydroxymethyldihydropteridine pyrophosphokinase</fullName>
        <ecNumber evidence="3">2.7.6.3</ecNumber>
    </recommendedName>
    <alternativeName>
        <fullName evidence="11">6-hydroxymethyl-7,8-dihydropterin pyrophosphokinase</fullName>
    </alternativeName>
    <alternativeName>
        <fullName evidence="12">7,8-dihydro-6-hydroxymethylpterin-pyrophosphokinase</fullName>
    </alternativeName>
</protein>
<keyword evidence="5 14" id="KW-0808">Transferase</keyword>
<evidence type="ECO:0000256" key="2">
    <source>
        <dbReference type="ARBA" id="ARBA00005810"/>
    </source>
</evidence>
<evidence type="ECO:0000256" key="12">
    <source>
        <dbReference type="ARBA" id="ARBA00033413"/>
    </source>
</evidence>
<reference evidence="14 15" key="1">
    <citation type="journal article" date="2019" name="Biochem. Eng. J.">
        <title>Metabolic engineering of the marine bacteria Neptunomonas concharum for the production of acetoin and meso-2,3-butanediol from acetate.</title>
        <authorList>
            <person name="Li W."/>
            <person name="Pu N."/>
            <person name="Liu C.-X."/>
            <person name="Yuan Q.-P."/>
            <person name="Li Z.-J."/>
        </authorList>
    </citation>
    <scope>NUCLEOTIDE SEQUENCE [LARGE SCALE GENOMIC DNA]</scope>
    <source>
        <strain evidence="14 15">JCM17730</strain>
    </source>
</reference>
<dbReference type="SUPFAM" id="SSF55083">
    <property type="entry name" value="6-hydroxymethyl-7,8-dihydropterin pyrophosphokinase, HPPK"/>
    <property type="match status" value="1"/>
</dbReference>
<keyword evidence="15" id="KW-1185">Reference proteome</keyword>
<dbReference type="PANTHER" id="PTHR43071">
    <property type="entry name" value="2-AMINO-4-HYDROXY-6-HYDROXYMETHYLDIHYDROPTERIDINE PYROPHOSPHOKINASE"/>
    <property type="match status" value="1"/>
</dbReference>
<dbReference type="Proteomes" id="UP000324760">
    <property type="component" value="Chromosome"/>
</dbReference>
<evidence type="ECO:0000256" key="10">
    <source>
        <dbReference type="ARBA" id="ARBA00029409"/>
    </source>
</evidence>
<keyword evidence="9" id="KW-0289">Folate biosynthesis</keyword>
<keyword evidence="7 14" id="KW-0418">Kinase</keyword>
<proteinExistence type="inferred from homology"/>
<dbReference type="CDD" id="cd00483">
    <property type="entry name" value="HPPK"/>
    <property type="match status" value="1"/>
</dbReference>
<dbReference type="RefSeq" id="WP_138989076.1">
    <property type="nucleotide sequence ID" value="NZ_CP043869.1"/>
</dbReference>
<dbReference type="UniPathway" id="UPA00077">
    <property type="reaction ID" value="UER00155"/>
</dbReference>